<gene>
    <name evidence="1" type="ORF">HDID_LOCUS3511</name>
</gene>
<dbReference type="EMBL" id="UYSG01001081">
    <property type="protein sequence ID" value="VDL34161.1"/>
    <property type="molecule type" value="Genomic_DNA"/>
</dbReference>
<organism evidence="3">
    <name type="scientific">Hymenolepis diminuta</name>
    <name type="common">Rat tapeworm</name>
    <dbReference type="NCBI Taxonomy" id="6216"/>
    <lineage>
        <taxon>Eukaryota</taxon>
        <taxon>Metazoa</taxon>
        <taxon>Spiralia</taxon>
        <taxon>Lophotrochozoa</taxon>
        <taxon>Platyhelminthes</taxon>
        <taxon>Cestoda</taxon>
        <taxon>Eucestoda</taxon>
        <taxon>Cyclophyllidea</taxon>
        <taxon>Hymenolepididae</taxon>
        <taxon>Hymenolepis</taxon>
    </lineage>
</organism>
<protein>
    <submittedName>
        <fullName evidence="1 3">Uncharacterized protein</fullName>
    </submittedName>
</protein>
<reference evidence="1 2" key="2">
    <citation type="submission" date="2018-11" db="EMBL/GenBank/DDBJ databases">
        <authorList>
            <consortium name="Pathogen Informatics"/>
        </authorList>
    </citation>
    <scope>NUCLEOTIDE SEQUENCE [LARGE SCALE GENOMIC DNA]</scope>
</reference>
<proteinExistence type="predicted"/>
<accession>A0A0R3SFA9</accession>
<name>A0A0R3SFA9_HYMDI</name>
<evidence type="ECO:0000313" key="2">
    <source>
        <dbReference type="Proteomes" id="UP000274504"/>
    </source>
</evidence>
<evidence type="ECO:0000313" key="1">
    <source>
        <dbReference type="EMBL" id="VDL34161.1"/>
    </source>
</evidence>
<sequence>MRFEATFLEKTISKDFYVTDRNIDLMSLDWIDELNIIQFPGENETCQTPTLKPTNAENLVRGCNQCLHVAEIPHPSIHIRSPKPDSPRIQL</sequence>
<dbReference type="Proteomes" id="UP000274504">
    <property type="component" value="Unassembled WGS sequence"/>
</dbReference>
<evidence type="ECO:0000313" key="3">
    <source>
        <dbReference type="WBParaSite" id="HDID_0000351301-mRNA-1"/>
    </source>
</evidence>
<reference evidence="3" key="1">
    <citation type="submission" date="2017-02" db="UniProtKB">
        <authorList>
            <consortium name="WormBaseParasite"/>
        </authorList>
    </citation>
    <scope>IDENTIFICATION</scope>
</reference>
<dbReference type="WBParaSite" id="HDID_0000351301-mRNA-1">
    <property type="protein sequence ID" value="HDID_0000351301-mRNA-1"/>
    <property type="gene ID" value="HDID_0000351301"/>
</dbReference>
<dbReference type="AlphaFoldDB" id="A0A0R3SFA9"/>